<dbReference type="InterPro" id="IPR008201">
    <property type="entry name" value="HepT-like"/>
</dbReference>
<dbReference type="EMBL" id="CP032624">
    <property type="protein sequence ID" value="AYG02152.1"/>
    <property type="molecule type" value="Genomic_DNA"/>
</dbReference>
<protein>
    <submittedName>
        <fullName evidence="6">DUF86 domain-containing protein</fullName>
    </submittedName>
</protein>
<evidence type="ECO:0000256" key="4">
    <source>
        <dbReference type="ARBA" id="ARBA00022741"/>
    </source>
</evidence>
<dbReference type="GO" id="GO:0016787">
    <property type="term" value="F:hydrolase activity"/>
    <property type="evidence" value="ECO:0007669"/>
    <property type="project" value="UniProtKB-KW"/>
</dbReference>
<dbReference type="Proteomes" id="UP000275069">
    <property type="component" value="Chromosome"/>
</dbReference>
<evidence type="ECO:0000256" key="5">
    <source>
        <dbReference type="ARBA" id="ARBA00022801"/>
    </source>
</evidence>
<dbReference type="GO" id="GO:0000166">
    <property type="term" value="F:nucleotide binding"/>
    <property type="evidence" value="ECO:0007669"/>
    <property type="project" value="UniProtKB-KW"/>
</dbReference>
<dbReference type="PANTHER" id="PTHR34139:SF1">
    <property type="entry name" value="RNASE MJ1380-RELATED"/>
    <property type="match status" value="1"/>
</dbReference>
<evidence type="ECO:0000313" key="7">
    <source>
        <dbReference type="Proteomes" id="UP000275069"/>
    </source>
</evidence>
<accession>A0A387BIV7</accession>
<keyword evidence="3" id="KW-0540">Nuclease</keyword>
<dbReference type="PANTHER" id="PTHR34139">
    <property type="entry name" value="UPF0331 PROTEIN MJ0127"/>
    <property type="match status" value="1"/>
</dbReference>
<keyword evidence="5" id="KW-0378">Hydrolase</keyword>
<evidence type="ECO:0000256" key="2">
    <source>
        <dbReference type="ARBA" id="ARBA00022649"/>
    </source>
</evidence>
<keyword evidence="1" id="KW-0597">Phosphoprotein</keyword>
<evidence type="ECO:0000256" key="1">
    <source>
        <dbReference type="ARBA" id="ARBA00022553"/>
    </source>
</evidence>
<proteinExistence type="predicted"/>
<dbReference type="InterPro" id="IPR051813">
    <property type="entry name" value="HepT_RNase_toxin"/>
</dbReference>
<keyword evidence="7" id="KW-1185">Reference proteome</keyword>
<dbReference type="GO" id="GO:0004540">
    <property type="term" value="F:RNA nuclease activity"/>
    <property type="evidence" value="ECO:0007669"/>
    <property type="project" value="InterPro"/>
</dbReference>
<dbReference type="RefSeq" id="WP_120787686.1">
    <property type="nucleotide sequence ID" value="NZ_CP032624.1"/>
</dbReference>
<gene>
    <name evidence="6" type="ORF">D7I44_00480</name>
</gene>
<dbReference type="Pfam" id="PF01934">
    <property type="entry name" value="HepT-like"/>
    <property type="match status" value="1"/>
</dbReference>
<evidence type="ECO:0000256" key="3">
    <source>
        <dbReference type="ARBA" id="ARBA00022722"/>
    </source>
</evidence>
<evidence type="ECO:0000313" key="6">
    <source>
        <dbReference type="EMBL" id="AYG02152.1"/>
    </source>
</evidence>
<dbReference type="OrthoDB" id="4725864at2"/>
<dbReference type="GO" id="GO:0110001">
    <property type="term" value="C:toxin-antitoxin complex"/>
    <property type="evidence" value="ECO:0007669"/>
    <property type="project" value="InterPro"/>
</dbReference>
<dbReference type="AlphaFoldDB" id="A0A387BIV7"/>
<organism evidence="6 7">
    <name type="scientific">Gryllotalpicola protaetiae</name>
    <dbReference type="NCBI Taxonomy" id="2419771"/>
    <lineage>
        <taxon>Bacteria</taxon>
        <taxon>Bacillati</taxon>
        <taxon>Actinomycetota</taxon>
        <taxon>Actinomycetes</taxon>
        <taxon>Micrococcales</taxon>
        <taxon>Microbacteriaceae</taxon>
        <taxon>Gryllotalpicola</taxon>
    </lineage>
</organism>
<keyword evidence="2" id="KW-1277">Toxin-antitoxin system</keyword>
<keyword evidence="4" id="KW-0547">Nucleotide-binding</keyword>
<name>A0A387BIV7_9MICO</name>
<reference evidence="6 7" key="1">
    <citation type="submission" date="2018-09" db="EMBL/GenBank/DDBJ databases">
        <title>Genome sequencing of strain 2DFW10M-5.</title>
        <authorList>
            <person name="Heo J."/>
            <person name="Kim S.-J."/>
            <person name="Kwon S.-W."/>
        </authorList>
    </citation>
    <scope>NUCLEOTIDE SEQUENCE [LARGE SCALE GENOMIC DNA]</scope>
    <source>
        <strain evidence="6 7">2DFW10M-5</strain>
    </source>
</reference>
<sequence length="94" mass="10764">MSAPRLADYLRHIGDVIDRVQDYTRDLDKSAFFVDERTQDAVIRNLEVIGEASRRIQIRHPDFVAEHPELPLSSAYQMRNAVAHGYFAVPAAWP</sequence>
<dbReference type="KEGG" id="gry:D7I44_00480"/>